<accession>A0A6A2ZWP1</accession>
<dbReference type="Proteomes" id="UP000436088">
    <property type="component" value="Unassembled WGS sequence"/>
</dbReference>
<dbReference type="InterPro" id="IPR028995">
    <property type="entry name" value="Glyco_hydro_57/38_cen_sf"/>
</dbReference>
<dbReference type="InterPro" id="IPR013780">
    <property type="entry name" value="Glyco_hydro_b"/>
</dbReference>
<dbReference type="Gene3D" id="3.20.110.10">
    <property type="entry name" value="Glycoside hydrolase 38, N terminal domain"/>
    <property type="match status" value="1"/>
</dbReference>
<dbReference type="InterPro" id="IPR027291">
    <property type="entry name" value="Glyco_hydro_38_N_sf"/>
</dbReference>
<organism evidence="8 9">
    <name type="scientific">Hibiscus syriacus</name>
    <name type="common">Rose of Sharon</name>
    <dbReference type="NCBI Taxonomy" id="106335"/>
    <lineage>
        <taxon>Eukaryota</taxon>
        <taxon>Viridiplantae</taxon>
        <taxon>Streptophyta</taxon>
        <taxon>Embryophyta</taxon>
        <taxon>Tracheophyta</taxon>
        <taxon>Spermatophyta</taxon>
        <taxon>Magnoliopsida</taxon>
        <taxon>eudicotyledons</taxon>
        <taxon>Gunneridae</taxon>
        <taxon>Pentapetalae</taxon>
        <taxon>rosids</taxon>
        <taxon>malvids</taxon>
        <taxon>Malvales</taxon>
        <taxon>Malvaceae</taxon>
        <taxon>Malvoideae</taxon>
        <taxon>Hibiscus</taxon>
    </lineage>
</organism>
<name>A0A6A2ZWP1_HIBSY</name>
<evidence type="ECO:0000256" key="6">
    <source>
        <dbReference type="ARBA" id="ARBA00023295"/>
    </source>
</evidence>
<dbReference type="InterPro" id="IPR037094">
    <property type="entry name" value="Glyco_hydro_38_cen_sf"/>
</dbReference>
<gene>
    <name evidence="8" type="ORF">F3Y22_tig00110694pilonHSYRG00327</name>
</gene>
<keyword evidence="3" id="KW-0479">Metal-binding</keyword>
<dbReference type="FunFam" id="1.20.1270.50:FF:000003">
    <property type="entry name" value="Alpha-mannosidase"/>
    <property type="match status" value="1"/>
</dbReference>
<reference evidence="8" key="1">
    <citation type="submission" date="2019-09" db="EMBL/GenBank/DDBJ databases">
        <title>Draft genome information of white flower Hibiscus syriacus.</title>
        <authorList>
            <person name="Kim Y.-M."/>
        </authorList>
    </citation>
    <scope>NUCLEOTIDE SEQUENCE [LARGE SCALE GENOMIC DNA]</scope>
    <source>
        <strain evidence="8">YM2019G1</strain>
    </source>
</reference>
<dbReference type="GO" id="GO:0004559">
    <property type="term" value="F:alpha-mannosidase activity"/>
    <property type="evidence" value="ECO:0007669"/>
    <property type="project" value="InterPro"/>
</dbReference>
<dbReference type="Pfam" id="PF21260">
    <property type="entry name" value="Laman-like_dom"/>
    <property type="match status" value="1"/>
</dbReference>
<dbReference type="InterPro" id="IPR011330">
    <property type="entry name" value="Glyco_hydro/deAcase_b/a-brl"/>
</dbReference>
<evidence type="ECO:0000256" key="5">
    <source>
        <dbReference type="ARBA" id="ARBA00022833"/>
    </source>
</evidence>
<dbReference type="GO" id="GO:0006013">
    <property type="term" value="P:mannose metabolic process"/>
    <property type="evidence" value="ECO:0007669"/>
    <property type="project" value="InterPro"/>
</dbReference>
<keyword evidence="4 8" id="KW-0378">Hydrolase</keyword>
<dbReference type="FunFam" id="2.60.40.1180:FF:000015">
    <property type="entry name" value="Alpha-mannosidase"/>
    <property type="match status" value="1"/>
</dbReference>
<dbReference type="EMBL" id="VEPZ02001077">
    <property type="protein sequence ID" value="KAE8695699.1"/>
    <property type="molecule type" value="Genomic_DNA"/>
</dbReference>
<dbReference type="SUPFAM" id="SSF88688">
    <property type="entry name" value="Families 57/38 glycoside transferase middle domain"/>
    <property type="match status" value="1"/>
</dbReference>
<dbReference type="InterPro" id="IPR048534">
    <property type="entry name" value="Man2a1-like_dom"/>
</dbReference>
<dbReference type="PANTHER" id="PTHR11607">
    <property type="entry name" value="ALPHA-MANNOSIDASE"/>
    <property type="match status" value="1"/>
</dbReference>
<feature type="domain" description="Glycoside hydrolase family 38 central" evidence="7">
    <location>
        <begin position="95"/>
        <end position="169"/>
    </location>
</feature>
<dbReference type="SUPFAM" id="SSF88713">
    <property type="entry name" value="Glycoside hydrolase/deacetylase"/>
    <property type="match status" value="1"/>
</dbReference>
<evidence type="ECO:0000256" key="1">
    <source>
        <dbReference type="ARBA" id="ARBA00001947"/>
    </source>
</evidence>
<dbReference type="GO" id="GO:0046872">
    <property type="term" value="F:metal ion binding"/>
    <property type="evidence" value="ECO:0007669"/>
    <property type="project" value="UniProtKB-KW"/>
</dbReference>
<dbReference type="Pfam" id="PF09261">
    <property type="entry name" value="Alpha-mann_mid"/>
    <property type="match status" value="1"/>
</dbReference>
<evidence type="ECO:0000313" key="8">
    <source>
        <dbReference type="EMBL" id="KAE8695699.1"/>
    </source>
</evidence>
<dbReference type="SUPFAM" id="SSF74650">
    <property type="entry name" value="Galactose mutarotase-like"/>
    <property type="match status" value="1"/>
</dbReference>
<evidence type="ECO:0000313" key="9">
    <source>
        <dbReference type="Proteomes" id="UP000436088"/>
    </source>
</evidence>
<keyword evidence="6" id="KW-0326">Glycosidase</keyword>
<dbReference type="AlphaFoldDB" id="A0A6A2ZWP1"/>
<proteinExistence type="inferred from homology"/>
<dbReference type="PANTHER" id="PTHR11607:SF67">
    <property type="entry name" value="ALPHA-MANNOSIDASE"/>
    <property type="match status" value="1"/>
</dbReference>
<dbReference type="Gene3D" id="2.60.40.1180">
    <property type="entry name" value="Golgi alpha-mannosidase II"/>
    <property type="match status" value="1"/>
</dbReference>
<protein>
    <submittedName>
        <fullName evidence="8">Glycosyl hydrolase family 38 protein</fullName>
    </submittedName>
</protein>
<keyword evidence="9" id="KW-1185">Reference proteome</keyword>
<dbReference type="SMART" id="SM00872">
    <property type="entry name" value="Alpha-mann_mid"/>
    <property type="match status" value="1"/>
</dbReference>
<evidence type="ECO:0000256" key="3">
    <source>
        <dbReference type="ARBA" id="ARBA00022723"/>
    </source>
</evidence>
<comment type="cofactor">
    <cofactor evidence="1">
        <name>Zn(2+)</name>
        <dbReference type="ChEBI" id="CHEBI:29105"/>
    </cofactor>
</comment>
<sequence>MLTYWARRQVGFDSRIDYQDRIKQKKEKSLEVIWRVNADSPVVQDNVDLFDYNVQERVNDFVAAAIAQANHIMWTVGTDFKYQYAHTCYADRVNAYWTGYFTSRPALKFYVRKMSGYYLAASQLEFFKGRSDSRPNTDSLADSLAIAQHHDAVAGTEKQQVANDYAKRQSIGYTEAEKVVASSLACLTDSKSSIGCGDSTSNFQQCPLLNITYCPASETDLSHGKNLIVVTYNSLGWKREDVIRFPVVNEDVVVRDSEGRKMESQLLPIVDAYVDLRNYYARAYLGSNPEVEPKFLLAFTASVPPLGFSTYIISTSKMPGARSTRSSMYKFQMGGNQLLKLVKEI</sequence>
<keyword evidence="5" id="KW-0862">Zinc</keyword>
<evidence type="ECO:0000259" key="7">
    <source>
        <dbReference type="SMART" id="SM00872"/>
    </source>
</evidence>
<dbReference type="Gene3D" id="1.20.1270.50">
    <property type="entry name" value="Glycoside hydrolase family 38, central domain"/>
    <property type="match status" value="1"/>
</dbReference>
<comment type="caution">
    <text evidence="8">The sequence shown here is derived from an EMBL/GenBank/DDBJ whole genome shotgun (WGS) entry which is preliminary data.</text>
</comment>
<evidence type="ECO:0000256" key="2">
    <source>
        <dbReference type="ARBA" id="ARBA00009792"/>
    </source>
</evidence>
<dbReference type="GO" id="GO:0030246">
    <property type="term" value="F:carbohydrate binding"/>
    <property type="evidence" value="ECO:0007669"/>
    <property type="project" value="InterPro"/>
</dbReference>
<comment type="similarity">
    <text evidence="2">Belongs to the glycosyl hydrolase 38 family.</text>
</comment>
<evidence type="ECO:0000256" key="4">
    <source>
        <dbReference type="ARBA" id="ARBA00022801"/>
    </source>
</evidence>
<dbReference type="InterPro" id="IPR011013">
    <property type="entry name" value="Gal_mutarotase_sf_dom"/>
</dbReference>
<dbReference type="InterPro" id="IPR015341">
    <property type="entry name" value="Glyco_hydro_38_cen"/>
</dbReference>
<dbReference type="InterPro" id="IPR050843">
    <property type="entry name" value="Glycosyl_Hydrlase_38"/>
</dbReference>